<name>A0AAN8XB13_HALRR</name>
<feature type="compositionally biased region" description="Polar residues" evidence="1">
    <location>
        <begin position="258"/>
        <end position="274"/>
    </location>
</feature>
<feature type="region of interest" description="Disordered" evidence="1">
    <location>
        <begin position="338"/>
        <end position="389"/>
    </location>
</feature>
<feature type="compositionally biased region" description="Acidic residues" evidence="1">
    <location>
        <begin position="105"/>
        <end position="118"/>
    </location>
</feature>
<feature type="non-terminal residue" evidence="2">
    <location>
        <position position="756"/>
    </location>
</feature>
<dbReference type="AlphaFoldDB" id="A0AAN8XB13"/>
<feature type="region of interest" description="Disordered" evidence="1">
    <location>
        <begin position="288"/>
        <end position="323"/>
    </location>
</feature>
<evidence type="ECO:0000256" key="1">
    <source>
        <dbReference type="SAM" id="MobiDB-lite"/>
    </source>
</evidence>
<evidence type="ECO:0000313" key="2">
    <source>
        <dbReference type="EMBL" id="KAK7076079.1"/>
    </source>
</evidence>
<feature type="compositionally biased region" description="Gly residues" evidence="1">
    <location>
        <begin position="89"/>
        <end position="98"/>
    </location>
</feature>
<gene>
    <name evidence="2" type="ORF">SK128_025800</name>
</gene>
<protein>
    <submittedName>
        <fullName evidence="2">Uncharacterized protein</fullName>
    </submittedName>
</protein>
<accession>A0AAN8XB13</accession>
<feature type="compositionally biased region" description="Polar residues" evidence="1">
    <location>
        <begin position="501"/>
        <end position="515"/>
    </location>
</feature>
<feature type="compositionally biased region" description="Polar residues" evidence="1">
    <location>
        <begin position="366"/>
        <end position="377"/>
    </location>
</feature>
<feature type="region of interest" description="Disordered" evidence="1">
    <location>
        <begin position="677"/>
        <end position="703"/>
    </location>
</feature>
<evidence type="ECO:0000313" key="3">
    <source>
        <dbReference type="Proteomes" id="UP001381693"/>
    </source>
</evidence>
<dbReference type="Proteomes" id="UP001381693">
    <property type="component" value="Unassembled WGS sequence"/>
</dbReference>
<organism evidence="2 3">
    <name type="scientific">Halocaridina rubra</name>
    <name type="common">Hawaiian red shrimp</name>
    <dbReference type="NCBI Taxonomy" id="373956"/>
    <lineage>
        <taxon>Eukaryota</taxon>
        <taxon>Metazoa</taxon>
        <taxon>Ecdysozoa</taxon>
        <taxon>Arthropoda</taxon>
        <taxon>Crustacea</taxon>
        <taxon>Multicrustacea</taxon>
        <taxon>Malacostraca</taxon>
        <taxon>Eumalacostraca</taxon>
        <taxon>Eucarida</taxon>
        <taxon>Decapoda</taxon>
        <taxon>Pleocyemata</taxon>
        <taxon>Caridea</taxon>
        <taxon>Atyoidea</taxon>
        <taxon>Atyidae</taxon>
        <taxon>Halocaridina</taxon>
    </lineage>
</organism>
<comment type="caution">
    <text evidence="2">The sequence shown here is derived from an EMBL/GenBank/DDBJ whole genome shotgun (WGS) entry which is preliminary data.</text>
</comment>
<feature type="region of interest" description="Disordered" evidence="1">
    <location>
        <begin position="250"/>
        <end position="274"/>
    </location>
</feature>
<proteinExistence type="predicted"/>
<feature type="compositionally biased region" description="Low complexity" evidence="1">
    <location>
        <begin position="338"/>
        <end position="349"/>
    </location>
</feature>
<sequence length="756" mass="82691">MKHCYRLLCTRRRSTFGPLCLKQETEECGGKLDIGIRFQKGEAATNIGRSQGYAVRPWQRLSRIKITSLNMLKLIDRRDVGGSAPISDSGGGGRMGRGGTRRSEEEEEEEEDDEDDENVTSGAHPSYPLHRNLLGSTLGQEERENASQVPMSHSYPVYLGQAGEEQHSSGVANPIYGRLGDLRDHSRPWSSPDATPGVEQPEHVGALLGASAVIDNTPHPLIHMDRLSEERPQSQPQPPEDHHWASLASSHPLHHQTTDLLNNQVPPGTRANNYWDNFRSYSRQNLLSTSTKSNTSEHRPSSCTSAAGANGVHTRHQSGEGSQIEDKRFNLAVTHNNNSAAAGSGARSRVTNPRLNNPKGARVRNPVSSANRQQVLGQNKHKSNNRLKQGDWYLQRSTANTPMENTHQGLASTSMSHDRSLVNYNSLRTNSSDSDGGLGGITLEVLREAESLMRCHANQPEFLLQLFRHASHITVHTDQHVAVALLQDLAARPHRTNHGINAMNQGNSSDSNNLSLPAPLREASGHRADGGSGQHNIMAQENGSAAGLSCSEVSDSGLTSEDEDSRALFRNVKNLSLSPGAQSGIPGIIPWTSATNLGTHPRPQYPASPQQCHPHFPHHNYHYYQHQNLTNNQGDSHSAANSESSIYDRLVYNEPHVCREHPQEADEQWLNRENSEHRVNKDQNEGDTAGSSPEHAPHITHPLSNDTEFLSFESLVSSAVRASVELLQGHAGSAATPANTVTPLLLTSIHNTVVGQ</sequence>
<feature type="region of interest" description="Disordered" evidence="1">
    <location>
        <begin position="80"/>
        <end position="132"/>
    </location>
</feature>
<keyword evidence="3" id="KW-1185">Reference proteome</keyword>
<feature type="region of interest" description="Disordered" evidence="1">
    <location>
        <begin position="501"/>
        <end position="538"/>
    </location>
</feature>
<dbReference type="EMBL" id="JAXCGZ010009871">
    <property type="protein sequence ID" value="KAK7076079.1"/>
    <property type="molecule type" value="Genomic_DNA"/>
</dbReference>
<reference evidence="2 3" key="1">
    <citation type="submission" date="2023-11" db="EMBL/GenBank/DDBJ databases">
        <title>Halocaridina rubra genome assembly.</title>
        <authorList>
            <person name="Smith C."/>
        </authorList>
    </citation>
    <scope>NUCLEOTIDE SEQUENCE [LARGE SCALE GENOMIC DNA]</scope>
    <source>
        <strain evidence="2">EP-1</strain>
        <tissue evidence="2">Whole</tissue>
    </source>
</reference>